<gene>
    <name evidence="1" type="ORF">PGTUg99_000639</name>
    <name evidence="2" type="ORF">PGTUg99_014295</name>
</gene>
<reference evidence="2 3" key="1">
    <citation type="submission" date="2019-05" db="EMBL/GenBank/DDBJ databases">
        <title>Emergence of the Ug99 lineage of the wheat stem rust pathogen through somatic hybridization.</title>
        <authorList>
            <person name="Li F."/>
            <person name="Upadhyaya N.M."/>
            <person name="Sperschneider J."/>
            <person name="Matny O."/>
            <person name="Nguyen-Phuc H."/>
            <person name="Mago R."/>
            <person name="Raley C."/>
            <person name="Miller M.E."/>
            <person name="Silverstein K.A.T."/>
            <person name="Henningsen E."/>
            <person name="Hirsch C.D."/>
            <person name="Visser B."/>
            <person name="Pretorius Z.A."/>
            <person name="Steffenson B.J."/>
            <person name="Schwessinger B."/>
            <person name="Dodds P.N."/>
            <person name="Figueroa M."/>
        </authorList>
    </citation>
    <scope>NUCLEOTIDE SEQUENCE [LARGE SCALE GENOMIC DNA]</scope>
    <source>
        <strain evidence="2 3">Ug99</strain>
    </source>
</reference>
<protein>
    <submittedName>
        <fullName evidence="2">Uncharacterized protein</fullName>
    </submittedName>
</protein>
<organism evidence="2 3">
    <name type="scientific">Puccinia graminis f. sp. tritici</name>
    <dbReference type="NCBI Taxonomy" id="56615"/>
    <lineage>
        <taxon>Eukaryota</taxon>
        <taxon>Fungi</taxon>
        <taxon>Dikarya</taxon>
        <taxon>Basidiomycota</taxon>
        <taxon>Pucciniomycotina</taxon>
        <taxon>Pucciniomycetes</taxon>
        <taxon>Pucciniales</taxon>
        <taxon>Pucciniaceae</taxon>
        <taxon>Puccinia</taxon>
    </lineage>
</organism>
<evidence type="ECO:0000313" key="2">
    <source>
        <dbReference type="EMBL" id="KAA1125255.1"/>
    </source>
</evidence>
<dbReference type="AlphaFoldDB" id="A0A5B0RJU8"/>
<dbReference type="EMBL" id="VDEP01000181">
    <property type="protein sequence ID" value="KAA1125255.1"/>
    <property type="molecule type" value="Genomic_DNA"/>
</dbReference>
<accession>A0A5B0RJU8</accession>
<proteinExistence type="predicted"/>
<dbReference type="Proteomes" id="UP000325313">
    <property type="component" value="Unassembled WGS sequence"/>
</dbReference>
<evidence type="ECO:0000313" key="1">
    <source>
        <dbReference type="EMBL" id="KAA1097057.1"/>
    </source>
</evidence>
<dbReference type="EMBL" id="VDEP01000356">
    <property type="protein sequence ID" value="KAA1097057.1"/>
    <property type="molecule type" value="Genomic_DNA"/>
</dbReference>
<name>A0A5B0RJU8_PUCGR</name>
<evidence type="ECO:0000313" key="3">
    <source>
        <dbReference type="Proteomes" id="UP000325313"/>
    </source>
</evidence>
<comment type="caution">
    <text evidence="2">The sequence shown here is derived from an EMBL/GenBank/DDBJ whole genome shotgun (WGS) entry which is preliminary data.</text>
</comment>
<sequence length="133" mass="14438">MQAHLVISIALPEEEENSKRIMIIVSEFFLGLISILLSPSSSDLIVLAGKRRNRSAKSSVPPQGNPCHITDQFPVSNDFSMMGGALCILNTTKHPPLSAGVVAEIMLKDPGYQLPLVLKTKVHQTMILNGGFE</sequence>